<proteinExistence type="predicted"/>
<dbReference type="Pfam" id="PF00550">
    <property type="entry name" value="PP-binding"/>
    <property type="match status" value="1"/>
</dbReference>
<gene>
    <name evidence="2" type="ORF">SAM23877_3929</name>
</gene>
<dbReference type="InterPro" id="IPR036736">
    <property type="entry name" value="ACP-like_sf"/>
</dbReference>
<evidence type="ECO:0000313" key="2">
    <source>
        <dbReference type="EMBL" id="AKZ56974.1"/>
    </source>
</evidence>
<evidence type="ECO:0000313" key="3">
    <source>
        <dbReference type="Proteomes" id="UP000061018"/>
    </source>
</evidence>
<dbReference type="EMBL" id="CP012382">
    <property type="protein sequence ID" value="AKZ56974.1"/>
    <property type="molecule type" value="Genomic_DNA"/>
</dbReference>
<dbReference type="RefSeq" id="WP_053134356.1">
    <property type="nucleotide sequence ID" value="NZ_CP012382.1"/>
</dbReference>
<dbReference type="Gene3D" id="1.10.1200.10">
    <property type="entry name" value="ACP-like"/>
    <property type="match status" value="1"/>
</dbReference>
<dbReference type="SUPFAM" id="SSF47336">
    <property type="entry name" value="ACP-like"/>
    <property type="match status" value="1"/>
</dbReference>
<reference evidence="3" key="1">
    <citation type="journal article" date="2015" name="J. Biotechnol.">
        <title>Complete genome sequence of Streptomyces ambofaciens ATCC 23877, the spiramycin producer.</title>
        <authorList>
            <person name="Thibessard A."/>
            <person name="Haas D."/>
            <person name="Gerbaud C."/>
            <person name="Aigle B."/>
            <person name="Lautru S."/>
            <person name="Pernodet J.L."/>
            <person name="Leblond P."/>
        </authorList>
    </citation>
    <scope>NUCLEOTIDE SEQUENCE [LARGE SCALE GENOMIC DNA]</scope>
    <source>
        <strain evidence="3">ATCC 23877 / 3486 / DSM 40053 / JCM 4204 / NBRC 12836 / NRRL B-2516</strain>
    </source>
</reference>
<dbReference type="PROSITE" id="PS50075">
    <property type="entry name" value="CARRIER"/>
    <property type="match status" value="1"/>
</dbReference>
<protein>
    <submittedName>
        <fullName evidence="2">Acyl carrier protein</fullName>
    </submittedName>
</protein>
<organism evidence="2 3">
    <name type="scientific">Streptomyces ambofaciens (strain ATCC 23877 / 3486 / DSM 40053 / JCM 4204 / NBRC 12836 / NRRL B-2516)</name>
    <dbReference type="NCBI Taxonomy" id="278992"/>
    <lineage>
        <taxon>Bacteria</taxon>
        <taxon>Bacillati</taxon>
        <taxon>Actinomycetota</taxon>
        <taxon>Actinomycetes</taxon>
        <taxon>Kitasatosporales</taxon>
        <taxon>Streptomycetaceae</taxon>
        <taxon>Streptomyces</taxon>
    </lineage>
</organism>
<accession>A0A0K2AVD0</accession>
<dbReference type="Proteomes" id="UP000061018">
    <property type="component" value="Chromosome"/>
</dbReference>
<dbReference type="STRING" id="1889.SAM40697_3572"/>
<dbReference type="AlphaFoldDB" id="A0A0K2AVD0"/>
<dbReference type="KEGG" id="samb:SAM23877_3929"/>
<name>A0A0K2AVD0_STRA7</name>
<feature type="domain" description="Carrier" evidence="1">
    <location>
        <begin position="1"/>
        <end position="77"/>
    </location>
</feature>
<sequence>MTGSVSTMIIEILTGKFEIPQEEVARSTVFEDLAVDSLALLEMSLLLEKRLGVSIAEGVLTSQQSIDEAARAVEALGAPAAVGSAV</sequence>
<evidence type="ECO:0000259" key="1">
    <source>
        <dbReference type="PROSITE" id="PS50075"/>
    </source>
</evidence>
<dbReference type="InterPro" id="IPR009081">
    <property type="entry name" value="PP-bd_ACP"/>
</dbReference>